<dbReference type="InterPro" id="IPR014716">
    <property type="entry name" value="Fibrinogen_a/b/g_C_1"/>
</dbReference>
<dbReference type="PROSITE" id="PS51406">
    <property type="entry name" value="FIBRINOGEN_C_2"/>
    <property type="match status" value="1"/>
</dbReference>
<protein>
    <submittedName>
        <fullName evidence="2">Fibrinogen C domain-containing protein 1</fullName>
    </submittedName>
</protein>
<dbReference type="Gene3D" id="3.90.215.10">
    <property type="entry name" value="Gamma Fibrinogen, chain A, domain 1"/>
    <property type="match status" value="1"/>
</dbReference>
<dbReference type="AlphaFoldDB" id="A0A9Q1H4Z3"/>
<dbReference type="SUPFAM" id="SSF56496">
    <property type="entry name" value="Fibrinogen C-terminal domain-like"/>
    <property type="match status" value="1"/>
</dbReference>
<dbReference type="Pfam" id="PF00147">
    <property type="entry name" value="Fibrinogen_C"/>
    <property type="match status" value="1"/>
</dbReference>
<dbReference type="InterPro" id="IPR002181">
    <property type="entry name" value="Fibrinogen_a/b/g_C_dom"/>
</dbReference>
<dbReference type="NCBIfam" id="NF040941">
    <property type="entry name" value="GGGWT_bact"/>
    <property type="match status" value="1"/>
</dbReference>
<comment type="caution">
    <text evidence="2">The sequence shown here is derived from an EMBL/GenBank/DDBJ whole genome shotgun (WGS) entry which is preliminary data.</text>
</comment>
<dbReference type="Proteomes" id="UP001152320">
    <property type="component" value="Chromosome 9"/>
</dbReference>
<sequence length="99" mass="10607">MGRKACFRLMLYCSGKGAPCSEVSVTLIRESFISQRPASTPSAPSIPTDCYDVFTSGSPDGVYTIQPTGWTGSPFEVYCNMSHGGGWTVSVILSFIQLA</sequence>
<organism evidence="2 3">
    <name type="scientific">Holothuria leucospilota</name>
    <name type="common">Black long sea cucumber</name>
    <name type="synonym">Mertensiothuria leucospilota</name>
    <dbReference type="NCBI Taxonomy" id="206669"/>
    <lineage>
        <taxon>Eukaryota</taxon>
        <taxon>Metazoa</taxon>
        <taxon>Echinodermata</taxon>
        <taxon>Eleutherozoa</taxon>
        <taxon>Echinozoa</taxon>
        <taxon>Holothuroidea</taxon>
        <taxon>Aspidochirotacea</taxon>
        <taxon>Aspidochirotida</taxon>
        <taxon>Holothuriidae</taxon>
        <taxon>Holothuria</taxon>
    </lineage>
</organism>
<feature type="domain" description="Fibrinogen C-terminal" evidence="1">
    <location>
        <begin position="41"/>
        <end position="99"/>
    </location>
</feature>
<proteinExistence type="predicted"/>
<keyword evidence="3" id="KW-1185">Reference proteome</keyword>
<dbReference type="EMBL" id="JAIZAY010000009">
    <property type="protein sequence ID" value="KAJ8035667.1"/>
    <property type="molecule type" value="Genomic_DNA"/>
</dbReference>
<evidence type="ECO:0000313" key="2">
    <source>
        <dbReference type="EMBL" id="KAJ8035667.1"/>
    </source>
</evidence>
<name>A0A9Q1H4Z3_HOLLE</name>
<dbReference type="InterPro" id="IPR036056">
    <property type="entry name" value="Fibrinogen-like_C"/>
</dbReference>
<gene>
    <name evidence="2" type="ORF">HOLleu_19413</name>
</gene>
<evidence type="ECO:0000259" key="1">
    <source>
        <dbReference type="PROSITE" id="PS51406"/>
    </source>
</evidence>
<accession>A0A9Q1H4Z3</accession>
<reference evidence="2" key="1">
    <citation type="submission" date="2021-10" db="EMBL/GenBank/DDBJ databases">
        <title>Tropical sea cucumber genome reveals ecological adaptation and Cuvierian tubules defense mechanism.</title>
        <authorList>
            <person name="Chen T."/>
        </authorList>
    </citation>
    <scope>NUCLEOTIDE SEQUENCE</scope>
    <source>
        <strain evidence="2">Nanhai2018</strain>
        <tissue evidence="2">Muscle</tissue>
    </source>
</reference>
<evidence type="ECO:0000313" key="3">
    <source>
        <dbReference type="Proteomes" id="UP001152320"/>
    </source>
</evidence>